<reference evidence="2" key="1">
    <citation type="submission" date="2022-10" db="EMBL/GenBank/DDBJ databases">
        <title>Tapping the CABI collections for fungal endophytes: first genome assemblies for Collariella, Neodidymelliopsis, Ascochyta clinopodiicola, Didymella pomorum, Didymosphaeria variabile, Neocosmospora piperis and Neocucurbitaria cava.</title>
        <authorList>
            <person name="Hill R."/>
        </authorList>
    </citation>
    <scope>NUCLEOTIDE SEQUENCE</scope>
    <source>
        <strain evidence="2">IMI 355082</strain>
    </source>
</reference>
<accession>A0A9W8YWN4</accession>
<dbReference type="AlphaFoldDB" id="A0A9W8YWN4"/>
<feature type="compositionally biased region" description="Low complexity" evidence="1">
    <location>
        <begin position="446"/>
        <end position="461"/>
    </location>
</feature>
<sequence>MTPGQYFQAAREAEDGCHLKMILPADQAAKDEKQALHQEAAAPGITLYEVAGTTRQDKAMEALRKAVLALPRQRMSLSVASVQLKKGQGFRQAGQPSSDTSGLAPGRTITARGTQKPKDKGKAHPAITNYDDEDDGNDAQSHTDSKAPVRRKGTSLPVDLPTTYYEALRLADAPSAYINYPARIHHLKYPAEESTPSVGHKWEDIHLHQKVSSPRLDTRWTRPATAADIERSRDFFVRFHAAGYEPFMGFRPYTDILFLDGQYMAAVLSRCRPNAATPEHDADSLVPFLTTSDRVKVRILAVAASAFGYAQRARVCAALVRAFPSLARVFLVSVATVPRPLSAAWDLETEFARWIRMSEAAQVEAQRTEEVVGGVGAYGVEHGLLEEEDGSGGSPLAEELEASFVLARESGRRTADNRAQAEQDLEKKREPVDWDKVDYRKMLHPRTSTSDRSTGSSRSSGVTRKVQVEAYIMLYFQDAFDRAVSNGLSEELDRTSVKYLNLDMK</sequence>
<dbReference type="OrthoDB" id="10423981at2759"/>
<dbReference type="EMBL" id="JAPEVB010000002">
    <property type="protein sequence ID" value="KAJ4393196.1"/>
    <property type="molecule type" value="Genomic_DNA"/>
</dbReference>
<protein>
    <submittedName>
        <fullName evidence="2">Uncharacterized protein</fullName>
    </submittedName>
</protein>
<evidence type="ECO:0000313" key="2">
    <source>
        <dbReference type="EMBL" id="KAJ4393196.1"/>
    </source>
</evidence>
<evidence type="ECO:0000256" key="1">
    <source>
        <dbReference type="SAM" id="MobiDB-lite"/>
    </source>
</evidence>
<organism evidence="2 3">
    <name type="scientific">Gnomoniopsis smithogilvyi</name>
    <dbReference type="NCBI Taxonomy" id="1191159"/>
    <lineage>
        <taxon>Eukaryota</taxon>
        <taxon>Fungi</taxon>
        <taxon>Dikarya</taxon>
        <taxon>Ascomycota</taxon>
        <taxon>Pezizomycotina</taxon>
        <taxon>Sordariomycetes</taxon>
        <taxon>Sordariomycetidae</taxon>
        <taxon>Diaporthales</taxon>
        <taxon>Gnomoniaceae</taxon>
        <taxon>Gnomoniopsis</taxon>
    </lineage>
</organism>
<gene>
    <name evidence="2" type="ORF">N0V93_002404</name>
</gene>
<feature type="region of interest" description="Disordered" evidence="1">
    <location>
        <begin position="440"/>
        <end position="461"/>
    </location>
</feature>
<comment type="caution">
    <text evidence="2">The sequence shown here is derived from an EMBL/GenBank/DDBJ whole genome shotgun (WGS) entry which is preliminary data.</text>
</comment>
<evidence type="ECO:0000313" key="3">
    <source>
        <dbReference type="Proteomes" id="UP001140453"/>
    </source>
</evidence>
<dbReference type="Proteomes" id="UP001140453">
    <property type="component" value="Unassembled WGS sequence"/>
</dbReference>
<feature type="region of interest" description="Disordered" evidence="1">
    <location>
        <begin position="86"/>
        <end position="156"/>
    </location>
</feature>
<proteinExistence type="predicted"/>
<keyword evidence="3" id="KW-1185">Reference proteome</keyword>
<name>A0A9W8YWN4_9PEZI</name>